<dbReference type="Gene3D" id="3.30.450.380">
    <property type="match status" value="1"/>
</dbReference>
<dbReference type="Gene3D" id="3.40.50.300">
    <property type="entry name" value="P-loop containing nucleotide triphosphate hydrolases"/>
    <property type="match status" value="1"/>
</dbReference>
<organism evidence="4 5">
    <name type="scientific">Pendulispora rubella</name>
    <dbReference type="NCBI Taxonomy" id="2741070"/>
    <lineage>
        <taxon>Bacteria</taxon>
        <taxon>Pseudomonadati</taxon>
        <taxon>Myxococcota</taxon>
        <taxon>Myxococcia</taxon>
        <taxon>Myxococcales</taxon>
        <taxon>Sorangiineae</taxon>
        <taxon>Pendulisporaceae</taxon>
        <taxon>Pendulispora</taxon>
    </lineage>
</organism>
<dbReference type="RefSeq" id="WP_394836803.1">
    <property type="nucleotide sequence ID" value="NZ_CP089929.1"/>
</dbReference>
<feature type="region of interest" description="Disordered" evidence="2">
    <location>
        <begin position="98"/>
        <end position="140"/>
    </location>
</feature>
<evidence type="ECO:0000259" key="3">
    <source>
        <dbReference type="PROSITE" id="PS50006"/>
    </source>
</evidence>
<feature type="domain" description="FHA" evidence="3">
    <location>
        <begin position="25"/>
        <end position="73"/>
    </location>
</feature>
<proteinExistence type="inferred from homology"/>
<evidence type="ECO:0000313" key="4">
    <source>
        <dbReference type="EMBL" id="WXB07143.1"/>
    </source>
</evidence>
<dbReference type="InterPro" id="IPR003593">
    <property type="entry name" value="AAA+_ATPase"/>
</dbReference>
<dbReference type="EMBL" id="CP089983">
    <property type="protein sequence ID" value="WXB07143.1"/>
    <property type="molecule type" value="Genomic_DNA"/>
</dbReference>
<protein>
    <submittedName>
        <fullName evidence="4">Flp pilus assembly complex ATPase component TadA</fullName>
    </submittedName>
</protein>
<evidence type="ECO:0000256" key="2">
    <source>
        <dbReference type="SAM" id="MobiDB-lite"/>
    </source>
</evidence>
<dbReference type="SUPFAM" id="SSF49879">
    <property type="entry name" value="SMAD/FHA domain"/>
    <property type="match status" value="1"/>
</dbReference>
<dbReference type="PANTHER" id="PTHR30486">
    <property type="entry name" value="TWITCHING MOTILITY PROTEIN PILT"/>
    <property type="match status" value="1"/>
</dbReference>
<dbReference type="InterPro" id="IPR000253">
    <property type="entry name" value="FHA_dom"/>
</dbReference>
<dbReference type="SUPFAM" id="SSF52540">
    <property type="entry name" value="P-loop containing nucleoside triphosphate hydrolases"/>
    <property type="match status" value="1"/>
</dbReference>
<dbReference type="CDD" id="cd01130">
    <property type="entry name" value="VirB11-like_ATPase"/>
    <property type="match status" value="1"/>
</dbReference>
<evidence type="ECO:0000313" key="5">
    <source>
        <dbReference type="Proteomes" id="UP001374803"/>
    </source>
</evidence>
<dbReference type="SMART" id="SM00382">
    <property type="entry name" value="AAA"/>
    <property type="match status" value="1"/>
</dbReference>
<dbReference type="PANTHER" id="PTHR30486:SF15">
    <property type="entry name" value="TYPE II_IV SECRETION SYSTEM ATPASE"/>
    <property type="match status" value="1"/>
</dbReference>
<keyword evidence="5" id="KW-1185">Reference proteome</keyword>
<dbReference type="Pfam" id="PF00437">
    <property type="entry name" value="T2SSE"/>
    <property type="match status" value="1"/>
</dbReference>
<accession>A0ABZ2L8D9</accession>
<comment type="similarity">
    <text evidence="1">Belongs to the GSP E family.</text>
</comment>
<dbReference type="Pfam" id="PF00498">
    <property type="entry name" value="FHA"/>
    <property type="match status" value="1"/>
</dbReference>
<dbReference type="CDD" id="cd00060">
    <property type="entry name" value="FHA"/>
    <property type="match status" value="1"/>
</dbReference>
<evidence type="ECO:0000256" key="1">
    <source>
        <dbReference type="ARBA" id="ARBA00006611"/>
    </source>
</evidence>
<sequence length="563" mass="61533">MQVPIRVTHRDTDISTMLVAAPAVLVVGRHSECQLRLDGDLVSRTHAKLLLGAATFIVEDVSSNGTEVAPGVMLHRARRELVYGSLVRIGPFAVRVGDEDPSLDLAPPPQPSPEGGGGPGVPSPARAPSPPGRGSEHDDEDLVDVVALRRRIHQELLKNLDLAKIDPTRADDPSLRPRVLTALKRIVRDLDDDIPEDISRDAFIGELVEEALGLGPLEPLLADHTVTEVMVVDPTTIFVERAGKLEPTHTVFTDDERVRAVIERIVAPLGRRIDESQPLVDARLRDGSRVNAIIRPLALRGSCITIRKFPKKRLTTEDLVRLGSITPQMARFLDRCVVAKKNILISGGTGSGKTTLLNILSAAIPKDERIVTIEDAAELQLNQPHVVTLETKIANMEGKGAFTIRDLVRNALRMRPDRIVVGECRGGEALDMLQAMNTGHDGSLTTIHANSPEEALARLETLALMAGLDLPSRAIREQIGRSIHVIVQQSRMADGTRKITHISELDELEPDGHFETRTIFEYERTGVEEDGTVVGDFQATGYLPSFIDEMLVRGLIKKGGPYL</sequence>
<name>A0ABZ2L8D9_9BACT</name>
<reference evidence="4" key="1">
    <citation type="submission" date="2021-12" db="EMBL/GenBank/DDBJ databases">
        <title>Discovery of the Pendulisporaceae a myxobacterial family with distinct sporulation behavior and unique specialized metabolism.</title>
        <authorList>
            <person name="Garcia R."/>
            <person name="Popoff A."/>
            <person name="Bader C.D."/>
            <person name="Loehr J."/>
            <person name="Walesch S."/>
            <person name="Walt C."/>
            <person name="Boldt J."/>
            <person name="Bunk B."/>
            <person name="Haeckl F.J.F.P.J."/>
            <person name="Gunesch A.P."/>
            <person name="Birkelbach J."/>
            <person name="Nuebel U."/>
            <person name="Pietschmann T."/>
            <person name="Bach T."/>
            <person name="Mueller R."/>
        </authorList>
    </citation>
    <scope>NUCLEOTIDE SEQUENCE</scope>
    <source>
        <strain evidence="4">MSr11367</strain>
    </source>
</reference>
<feature type="compositionally biased region" description="Pro residues" evidence="2">
    <location>
        <begin position="121"/>
        <end position="131"/>
    </location>
</feature>
<dbReference type="Gene3D" id="2.60.200.20">
    <property type="match status" value="1"/>
</dbReference>
<dbReference type="InterPro" id="IPR001482">
    <property type="entry name" value="T2SS/T4SS_dom"/>
</dbReference>
<dbReference type="InterPro" id="IPR027417">
    <property type="entry name" value="P-loop_NTPase"/>
</dbReference>
<dbReference type="PROSITE" id="PS50006">
    <property type="entry name" value="FHA_DOMAIN"/>
    <property type="match status" value="1"/>
</dbReference>
<dbReference type="SMART" id="SM00240">
    <property type="entry name" value="FHA"/>
    <property type="match status" value="1"/>
</dbReference>
<dbReference type="Proteomes" id="UP001374803">
    <property type="component" value="Chromosome"/>
</dbReference>
<dbReference type="InterPro" id="IPR008984">
    <property type="entry name" value="SMAD_FHA_dom_sf"/>
</dbReference>
<dbReference type="InterPro" id="IPR050921">
    <property type="entry name" value="T4SS_GSP_E_ATPase"/>
</dbReference>
<gene>
    <name evidence="4" type="primary">tadA</name>
    <name evidence="4" type="ORF">LVJ94_07830</name>
</gene>